<accession>F4PMQ8</accession>
<dbReference type="GeneID" id="14875145"/>
<dbReference type="KEGG" id="dfa:DFA_04985"/>
<keyword evidence="2" id="KW-1185">Reference proteome</keyword>
<dbReference type="AlphaFoldDB" id="F4PMQ8"/>
<dbReference type="RefSeq" id="XP_004360706.1">
    <property type="nucleotide sequence ID" value="XM_004360649.1"/>
</dbReference>
<organism evidence="1 2">
    <name type="scientific">Cavenderia fasciculata</name>
    <name type="common">Slime mold</name>
    <name type="synonym">Dictyostelium fasciculatum</name>
    <dbReference type="NCBI Taxonomy" id="261658"/>
    <lineage>
        <taxon>Eukaryota</taxon>
        <taxon>Amoebozoa</taxon>
        <taxon>Evosea</taxon>
        <taxon>Eumycetozoa</taxon>
        <taxon>Dictyostelia</taxon>
        <taxon>Acytosteliales</taxon>
        <taxon>Cavenderiaceae</taxon>
        <taxon>Cavenderia</taxon>
    </lineage>
</organism>
<dbReference type="EMBL" id="GL883008">
    <property type="protein sequence ID" value="EGG22855.1"/>
    <property type="molecule type" value="Genomic_DNA"/>
</dbReference>
<reference evidence="2" key="1">
    <citation type="journal article" date="2011" name="Genome Res.">
        <title>Phylogeny-wide analysis of social amoeba genomes highlights ancient origins for complex intercellular communication.</title>
        <authorList>
            <person name="Heidel A.J."/>
            <person name="Lawal H.M."/>
            <person name="Felder M."/>
            <person name="Schilde C."/>
            <person name="Helps N.R."/>
            <person name="Tunggal B."/>
            <person name="Rivero F."/>
            <person name="John U."/>
            <person name="Schleicher M."/>
            <person name="Eichinger L."/>
            <person name="Platzer M."/>
            <person name="Noegel A.A."/>
            <person name="Schaap P."/>
            <person name="Gloeckner G."/>
        </authorList>
    </citation>
    <scope>NUCLEOTIDE SEQUENCE [LARGE SCALE GENOMIC DNA]</scope>
    <source>
        <strain evidence="2">SH3</strain>
    </source>
</reference>
<evidence type="ECO:0000313" key="1">
    <source>
        <dbReference type="EMBL" id="EGG22855.1"/>
    </source>
</evidence>
<gene>
    <name evidence="1" type="ORF">DFA_04985</name>
</gene>
<name>F4PMQ8_CACFS</name>
<evidence type="ECO:0000313" key="2">
    <source>
        <dbReference type="Proteomes" id="UP000007797"/>
    </source>
</evidence>
<dbReference type="Proteomes" id="UP000007797">
    <property type="component" value="Unassembled WGS sequence"/>
</dbReference>
<protein>
    <submittedName>
        <fullName evidence="1">Uncharacterized protein</fullName>
    </submittedName>
</protein>
<proteinExistence type="predicted"/>
<sequence>MYSNNSDKINNHSDKRRTEFFKSILNNKYPRTKIFKDVEIIHDMLYSCDGGQGQPMIYRLKSHEIISLEEFIIPPFYPTSNRSQISNTIDRVIQNYSRFYNGPERDQYQMQPLRLYNPNNIHTSRDPFNTYYIISKYRHDPQFNQIINFNDFDINQFYNKNQSIGLIPFIFE</sequence>